<evidence type="ECO:0000313" key="1">
    <source>
        <dbReference type="EMBL" id="MBW7460039.1"/>
    </source>
</evidence>
<keyword evidence="2" id="KW-1185">Reference proteome</keyword>
<gene>
    <name evidence="1" type="ORF">K0U00_38855</name>
</gene>
<comment type="caution">
    <text evidence="1">The sequence shown here is derived from an EMBL/GenBank/DDBJ whole genome shotgun (WGS) entry which is preliminary data.</text>
</comment>
<accession>A0ABS7CGI2</accession>
<dbReference type="InterPro" id="IPR036291">
    <property type="entry name" value="NAD(P)-bd_dom_sf"/>
</dbReference>
<proteinExistence type="predicted"/>
<dbReference type="Pfam" id="PF13561">
    <property type="entry name" value="adh_short_C2"/>
    <property type="match status" value="1"/>
</dbReference>
<dbReference type="Proteomes" id="UP001519887">
    <property type="component" value="Unassembled WGS sequence"/>
</dbReference>
<sequence length="72" mass="7795">LIDRGPLKRAGEPDELANLAAYLISEYAGYINGEVITIDGGEWLQGAGEFNGLSGVTKEQWDSLAELTKRGR</sequence>
<evidence type="ECO:0000313" key="2">
    <source>
        <dbReference type="Proteomes" id="UP001519887"/>
    </source>
</evidence>
<dbReference type="InterPro" id="IPR002347">
    <property type="entry name" value="SDR_fam"/>
</dbReference>
<protein>
    <submittedName>
        <fullName evidence="1">SDR family oxidoreductase</fullName>
    </submittedName>
</protein>
<name>A0ABS7CGI2_9BACL</name>
<organism evidence="1 2">
    <name type="scientific">Paenibacillus sepulcri</name>
    <dbReference type="NCBI Taxonomy" id="359917"/>
    <lineage>
        <taxon>Bacteria</taxon>
        <taxon>Bacillati</taxon>
        <taxon>Bacillota</taxon>
        <taxon>Bacilli</taxon>
        <taxon>Bacillales</taxon>
        <taxon>Paenibacillaceae</taxon>
        <taxon>Paenibacillus</taxon>
    </lineage>
</organism>
<dbReference type="EMBL" id="JAHZIK010001979">
    <property type="protein sequence ID" value="MBW7460039.1"/>
    <property type="molecule type" value="Genomic_DNA"/>
</dbReference>
<reference evidence="1 2" key="1">
    <citation type="submission" date="2021-07" db="EMBL/GenBank/DDBJ databases">
        <title>Paenibacillus radiodurans sp. nov., isolated from the southeastern edge of Tengger Desert.</title>
        <authorList>
            <person name="Zhang G."/>
        </authorList>
    </citation>
    <scope>NUCLEOTIDE SEQUENCE [LARGE SCALE GENOMIC DNA]</scope>
    <source>
        <strain evidence="1 2">CCM 7311</strain>
    </source>
</reference>
<dbReference type="SUPFAM" id="SSF51735">
    <property type="entry name" value="NAD(P)-binding Rossmann-fold domains"/>
    <property type="match status" value="1"/>
</dbReference>
<feature type="non-terminal residue" evidence="1">
    <location>
        <position position="1"/>
    </location>
</feature>
<dbReference type="Gene3D" id="3.40.50.720">
    <property type="entry name" value="NAD(P)-binding Rossmann-like Domain"/>
    <property type="match status" value="1"/>
</dbReference>